<dbReference type="Pfam" id="PF12094">
    <property type="entry name" value="DUF3570"/>
    <property type="match status" value="1"/>
</dbReference>
<evidence type="ECO:0000313" key="2">
    <source>
        <dbReference type="EMBL" id="AKF06702.1"/>
    </source>
</evidence>
<keyword evidence="1" id="KW-0732">Signal</keyword>
<name>A0A0F6W400_9BACT</name>
<gene>
    <name evidence="2" type="ORF">DB32_003851</name>
</gene>
<dbReference type="OrthoDB" id="5450709at2"/>
<sequence>MARALAIACSLVLVIASVASAQSGEIGVAGTLYHEGGGPLNMTVVTPGVRASVDPIEELTIRAGWEADIVSGASVAVVDAPSAEVDVISTATQLFDFRNVISGGAEVRSDYGSIRAGYAYGFENDYRSHAMTLGARAEAFERTAAFDLSYARGWDEVCDVFQPRNQEPVDRRRLASSEGCFGDSEDLTERPVELQTFQGSWTQAWAPIFTTQLTITAQLVDGFQSNPYRAVWLGRTAAQEHHPDFRARYAAALGARLWLQPLSGALQANVRGYRDTWDVTSITAELAYEQVIEGSLRIRVRGRYYNQTGAAFYSDDYALAPRGQYFTGDRELSPMWSTLVGAQIAYTISSGAEGAALGFLRSFDLLLKGDWLHHDFPSFHYGRVAVPNVDGLIVTLSLEAAF</sequence>
<evidence type="ECO:0000256" key="1">
    <source>
        <dbReference type="SAM" id="SignalP"/>
    </source>
</evidence>
<evidence type="ECO:0000313" key="3">
    <source>
        <dbReference type="Proteomes" id="UP000034883"/>
    </source>
</evidence>
<protein>
    <recommendedName>
        <fullName evidence="4">DUF3570 domain-containing protein</fullName>
    </recommendedName>
</protein>
<feature type="signal peptide" evidence="1">
    <location>
        <begin position="1"/>
        <end position="21"/>
    </location>
</feature>
<dbReference type="EMBL" id="CP011125">
    <property type="protein sequence ID" value="AKF06702.1"/>
    <property type="molecule type" value="Genomic_DNA"/>
</dbReference>
<evidence type="ECO:0008006" key="4">
    <source>
        <dbReference type="Google" id="ProtNLM"/>
    </source>
</evidence>
<dbReference type="KEGG" id="samy:DB32_003851"/>
<dbReference type="Proteomes" id="UP000034883">
    <property type="component" value="Chromosome"/>
</dbReference>
<dbReference type="AlphaFoldDB" id="A0A0F6W400"/>
<dbReference type="InterPro" id="IPR021953">
    <property type="entry name" value="DUF3570"/>
</dbReference>
<reference evidence="2 3" key="1">
    <citation type="submission" date="2015-03" db="EMBL/GenBank/DDBJ databases">
        <title>Genome assembly of Sandaracinus amylolyticus DSM 53668.</title>
        <authorList>
            <person name="Sharma G."/>
            <person name="Subramanian S."/>
        </authorList>
    </citation>
    <scope>NUCLEOTIDE SEQUENCE [LARGE SCALE GENOMIC DNA]</scope>
    <source>
        <strain evidence="2 3">DSM 53668</strain>
    </source>
</reference>
<proteinExistence type="predicted"/>
<dbReference type="RefSeq" id="WP_053233849.1">
    <property type="nucleotide sequence ID" value="NZ_CP011125.1"/>
</dbReference>
<accession>A0A0F6W400</accession>
<keyword evidence="3" id="KW-1185">Reference proteome</keyword>
<organism evidence="2 3">
    <name type="scientific">Sandaracinus amylolyticus</name>
    <dbReference type="NCBI Taxonomy" id="927083"/>
    <lineage>
        <taxon>Bacteria</taxon>
        <taxon>Pseudomonadati</taxon>
        <taxon>Myxococcota</taxon>
        <taxon>Polyangia</taxon>
        <taxon>Polyangiales</taxon>
        <taxon>Sandaracinaceae</taxon>
        <taxon>Sandaracinus</taxon>
    </lineage>
</organism>
<feature type="chain" id="PRO_5002511561" description="DUF3570 domain-containing protein" evidence="1">
    <location>
        <begin position="22"/>
        <end position="402"/>
    </location>
</feature>
<dbReference type="STRING" id="927083.DB32_003851"/>